<gene>
    <name evidence="2" type="ORF">MESMUL_00690</name>
</gene>
<reference evidence="2 3" key="1">
    <citation type="journal article" date="2018" name="Int. J. Syst. Evol. Microbiol.">
        <title>Mesosutterella multiformis gen. nov., sp. nov., a member of the family Sutterellaceae and Sutterella megalosphaeroides sp. nov., isolated from human faeces.</title>
        <authorList>
            <person name="Sakamoto M."/>
            <person name="Ikeyama N."/>
            <person name="Kunihiro T."/>
            <person name="Iino T."/>
            <person name="Yuki M."/>
            <person name="Ohkuma M."/>
        </authorList>
    </citation>
    <scope>NUCLEOTIDE SEQUENCE [LARGE SCALE GENOMIC DNA]</scope>
    <source>
        <strain evidence="2 3">4NBBH2</strain>
    </source>
</reference>
<protein>
    <submittedName>
        <fullName evidence="2">Uncharacterized protein</fullName>
    </submittedName>
</protein>
<dbReference type="AlphaFoldDB" id="A0A388S8Y1"/>
<dbReference type="EMBL" id="BGZJ01000001">
    <property type="protein sequence ID" value="GBO92715.1"/>
    <property type="molecule type" value="Genomic_DNA"/>
</dbReference>
<organism evidence="2 3">
    <name type="scientific">Mesosutterella multiformis</name>
    <dbReference type="NCBI Taxonomy" id="2259133"/>
    <lineage>
        <taxon>Bacteria</taxon>
        <taxon>Pseudomonadati</taxon>
        <taxon>Pseudomonadota</taxon>
        <taxon>Betaproteobacteria</taxon>
        <taxon>Burkholderiales</taxon>
        <taxon>Sutterellaceae</taxon>
        <taxon>Mesosutterella</taxon>
    </lineage>
</organism>
<evidence type="ECO:0000256" key="1">
    <source>
        <dbReference type="SAM" id="Phobius"/>
    </source>
</evidence>
<name>A0A388S8Y1_9BURK</name>
<evidence type="ECO:0000313" key="2">
    <source>
        <dbReference type="EMBL" id="GBO92715.1"/>
    </source>
</evidence>
<keyword evidence="1" id="KW-0472">Membrane</keyword>
<feature type="transmembrane region" description="Helical" evidence="1">
    <location>
        <begin position="12"/>
        <end position="30"/>
    </location>
</feature>
<dbReference type="Proteomes" id="UP000266091">
    <property type="component" value="Unassembled WGS sequence"/>
</dbReference>
<comment type="caution">
    <text evidence="2">The sequence shown here is derived from an EMBL/GenBank/DDBJ whole genome shotgun (WGS) entry which is preliminary data.</text>
</comment>
<accession>A0A388S8Y1</accession>
<sequence>MDDEKLKRIFFEVLRVIAAIVVLYCIWQVVKTQVLYFQEDGPRFGVPLTQSAPASAAAASQSPAASQSASAAK</sequence>
<dbReference type="OrthoDB" id="9926985at2"/>
<evidence type="ECO:0000313" key="3">
    <source>
        <dbReference type="Proteomes" id="UP000266091"/>
    </source>
</evidence>
<keyword evidence="1" id="KW-1133">Transmembrane helix</keyword>
<keyword evidence="3" id="KW-1185">Reference proteome</keyword>
<accession>A0A401LLZ5</accession>
<keyword evidence="1" id="KW-0812">Transmembrane</keyword>
<dbReference type="RefSeq" id="WP_116269255.1">
    <property type="nucleotide sequence ID" value="NZ_BGZJ01000001.1"/>
</dbReference>
<proteinExistence type="predicted"/>